<keyword evidence="12" id="KW-1185">Reference proteome</keyword>
<keyword evidence="9" id="KW-0175">Coiled coil</keyword>
<dbReference type="GO" id="GO:0003735">
    <property type="term" value="F:structural constituent of ribosome"/>
    <property type="evidence" value="ECO:0007669"/>
    <property type="project" value="InterPro"/>
</dbReference>
<dbReference type="GO" id="GO:0006412">
    <property type="term" value="P:translation"/>
    <property type="evidence" value="ECO:0007669"/>
    <property type="project" value="UniProtKB-UniRule"/>
</dbReference>
<dbReference type="Gene3D" id="3.10.430.100">
    <property type="entry name" value="Ribosomal protein L9, C-terminal domain"/>
    <property type="match status" value="1"/>
</dbReference>
<evidence type="ECO:0000313" key="11">
    <source>
        <dbReference type="EMBL" id="BCU83389.1"/>
    </source>
</evidence>
<dbReference type="GO" id="GO:0019843">
    <property type="term" value="F:rRNA binding"/>
    <property type="evidence" value="ECO:0007669"/>
    <property type="project" value="UniProtKB-UniRule"/>
</dbReference>
<feature type="domain" description="Ribosomal protein L9" evidence="10">
    <location>
        <begin position="13"/>
        <end position="40"/>
    </location>
</feature>
<dbReference type="Pfam" id="PF01281">
    <property type="entry name" value="Ribosomal_L9_N"/>
    <property type="match status" value="1"/>
</dbReference>
<dbReference type="Pfam" id="PF03948">
    <property type="entry name" value="Ribosomal_L9_C"/>
    <property type="match status" value="1"/>
</dbReference>
<dbReference type="FunFam" id="3.40.5.10:FF:000002">
    <property type="entry name" value="50S ribosomal protein L9"/>
    <property type="match status" value="1"/>
</dbReference>
<dbReference type="KEGG" id="pabs:JIR001_31720"/>
<evidence type="ECO:0000256" key="3">
    <source>
        <dbReference type="ARBA" id="ARBA00022730"/>
    </source>
</evidence>
<evidence type="ECO:0000256" key="2">
    <source>
        <dbReference type="ARBA" id="ARBA00010605"/>
    </source>
</evidence>
<dbReference type="InterPro" id="IPR020069">
    <property type="entry name" value="Ribosomal_bL9_C"/>
</dbReference>
<evidence type="ECO:0000313" key="12">
    <source>
        <dbReference type="Proteomes" id="UP000677436"/>
    </source>
</evidence>
<keyword evidence="6 8" id="KW-0687">Ribonucleoprotein</keyword>
<keyword evidence="4 8" id="KW-0694">RNA-binding</keyword>
<protein>
    <recommendedName>
        <fullName evidence="7 8">Large ribosomal subunit protein bL9</fullName>
    </recommendedName>
</protein>
<sequence>MKVIFQQDVKGQGKKGEIKEVSEGYARNFLFPRKLAVEATEGNLRAWKDQKRREEARQQQERQQAQALAEKLKDLQVTIRAKAGEGGRLFGAVTSKQISEQLKQAHGLKVDKKKILLEEPIRSLGVTRVPVKLHPEVTATVAVHVVEE</sequence>
<comment type="function">
    <text evidence="1 8">Binds to the 23S rRNA.</text>
</comment>
<evidence type="ECO:0000256" key="6">
    <source>
        <dbReference type="ARBA" id="ARBA00023274"/>
    </source>
</evidence>
<keyword evidence="3 8" id="KW-0699">rRNA-binding</keyword>
<reference evidence="11" key="1">
    <citation type="journal article" date="2013" name="Int. J. Syst. Evol. Microbiol.">
        <title>Polycladomyces abyssicola gen. nov., sp. nov., a thermophilic filamentous bacterium isolated from hemipelagic sediment.</title>
        <authorList>
            <person name="Tsubouchi T."/>
            <person name="Shimane Y."/>
            <person name="Mori K."/>
            <person name="Usui K."/>
            <person name="Hiraki T."/>
            <person name="Tame A."/>
            <person name="Uematsu K."/>
            <person name="Maruyama T."/>
            <person name="Hatada Y."/>
        </authorList>
    </citation>
    <scope>NUCLEOTIDE SEQUENCE</scope>
    <source>
        <strain evidence="11">JIR-001</strain>
    </source>
</reference>
<dbReference type="SUPFAM" id="SSF55658">
    <property type="entry name" value="L9 N-domain-like"/>
    <property type="match status" value="1"/>
</dbReference>
<dbReference type="RefSeq" id="WP_212773610.1">
    <property type="nucleotide sequence ID" value="NZ_AP024601.1"/>
</dbReference>
<accession>A0A8D5UHR2</accession>
<dbReference type="AlphaFoldDB" id="A0A8D5UHR2"/>
<keyword evidence="5 8" id="KW-0689">Ribosomal protein</keyword>
<evidence type="ECO:0000256" key="1">
    <source>
        <dbReference type="ARBA" id="ARBA00003058"/>
    </source>
</evidence>
<dbReference type="SUPFAM" id="SSF55653">
    <property type="entry name" value="Ribosomal protein L9 C-domain"/>
    <property type="match status" value="1"/>
</dbReference>
<dbReference type="GO" id="GO:0005840">
    <property type="term" value="C:ribosome"/>
    <property type="evidence" value="ECO:0007669"/>
    <property type="project" value="UniProtKB-KW"/>
</dbReference>
<dbReference type="PANTHER" id="PTHR21368">
    <property type="entry name" value="50S RIBOSOMAL PROTEIN L9"/>
    <property type="match status" value="1"/>
</dbReference>
<proteinExistence type="inferred from homology"/>
<dbReference type="Proteomes" id="UP000677436">
    <property type="component" value="Chromosome"/>
</dbReference>
<organism evidence="11 12">
    <name type="scientific">Polycladomyces abyssicola</name>
    <dbReference type="NCBI Taxonomy" id="1125966"/>
    <lineage>
        <taxon>Bacteria</taxon>
        <taxon>Bacillati</taxon>
        <taxon>Bacillota</taxon>
        <taxon>Bacilli</taxon>
        <taxon>Bacillales</taxon>
        <taxon>Thermoactinomycetaceae</taxon>
        <taxon>Polycladomyces</taxon>
    </lineage>
</organism>
<dbReference type="InterPro" id="IPR020594">
    <property type="entry name" value="Ribosomal_bL9_bac/chp"/>
</dbReference>
<dbReference type="NCBIfam" id="TIGR00158">
    <property type="entry name" value="L9"/>
    <property type="match status" value="1"/>
</dbReference>
<dbReference type="PROSITE" id="PS00651">
    <property type="entry name" value="RIBOSOMAL_L9"/>
    <property type="match status" value="1"/>
</dbReference>
<feature type="coiled-coil region" evidence="9">
    <location>
        <begin position="37"/>
        <end position="78"/>
    </location>
</feature>
<dbReference type="InterPro" id="IPR036791">
    <property type="entry name" value="Ribosomal_bL9_C_sf"/>
</dbReference>
<comment type="similarity">
    <text evidence="2 8">Belongs to the bacterial ribosomal protein bL9 family.</text>
</comment>
<dbReference type="InterPro" id="IPR009027">
    <property type="entry name" value="Ribosomal_bL9/RNase_H1_N"/>
</dbReference>
<dbReference type="GO" id="GO:1990904">
    <property type="term" value="C:ribonucleoprotein complex"/>
    <property type="evidence" value="ECO:0007669"/>
    <property type="project" value="UniProtKB-KW"/>
</dbReference>
<dbReference type="InterPro" id="IPR020070">
    <property type="entry name" value="Ribosomal_bL9_N"/>
</dbReference>
<evidence type="ECO:0000256" key="4">
    <source>
        <dbReference type="ARBA" id="ARBA00022884"/>
    </source>
</evidence>
<gene>
    <name evidence="8 11" type="primary">rplI</name>
    <name evidence="11" type="ORF">JIR001_31720</name>
</gene>
<dbReference type="FunFam" id="3.10.430.100:FF:000002">
    <property type="entry name" value="50S ribosomal protein L9"/>
    <property type="match status" value="1"/>
</dbReference>
<evidence type="ECO:0000256" key="9">
    <source>
        <dbReference type="SAM" id="Coils"/>
    </source>
</evidence>
<dbReference type="InterPro" id="IPR000244">
    <property type="entry name" value="Ribosomal_bL9"/>
</dbReference>
<evidence type="ECO:0000256" key="8">
    <source>
        <dbReference type="HAMAP-Rule" id="MF_00503"/>
    </source>
</evidence>
<evidence type="ECO:0000256" key="7">
    <source>
        <dbReference type="ARBA" id="ARBA00035292"/>
    </source>
</evidence>
<name>A0A8D5UHR2_9BACL</name>
<dbReference type="InterPro" id="IPR036935">
    <property type="entry name" value="Ribosomal_bL9_N_sf"/>
</dbReference>
<dbReference type="HAMAP" id="MF_00503">
    <property type="entry name" value="Ribosomal_bL9"/>
    <property type="match status" value="1"/>
</dbReference>
<evidence type="ECO:0000259" key="10">
    <source>
        <dbReference type="PROSITE" id="PS00651"/>
    </source>
</evidence>
<reference evidence="11" key="2">
    <citation type="journal article" date="2021" name="Microbiol. Resour. Announc.">
        <title>Complete Genome Sequence of Polycladomyces abyssicola JIR-001T, Isolated from Hemipelagic Sediment in Deep Seawater.</title>
        <authorList>
            <person name="Tsubouchi T."/>
            <person name="Kaneko Y."/>
        </authorList>
    </citation>
    <scope>NUCLEOTIDE SEQUENCE</scope>
    <source>
        <strain evidence="11">JIR-001</strain>
    </source>
</reference>
<dbReference type="Gene3D" id="3.40.5.10">
    <property type="entry name" value="Ribosomal protein L9, N-terminal domain"/>
    <property type="match status" value="1"/>
</dbReference>
<evidence type="ECO:0000256" key="5">
    <source>
        <dbReference type="ARBA" id="ARBA00022980"/>
    </source>
</evidence>
<dbReference type="EMBL" id="AP024601">
    <property type="protein sequence ID" value="BCU83389.1"/>
    <property type="molecule type" value="Genomic_DNA"/>
</dbReference>